<gene>
    <name evidence="5" type="ORF">FHS56_000070</name>
</gene>
<feature type="chain" id="PRO_5032835740" description="Outer membrane porin, OprD family" evidence="4">
    <location>
        <begin position="22"/>
        <end position="465"/>
    </location>
</feature>
<accession>A0A846MM80</accession>
<dbReference type="Gene3D" id="2.40.160.10">
    <property type="entry name" value="Porin"/>
    <property type="match status" value="1"/>
</dbReference>
<reference evidence="5 6" key="1">
    <citation type="submission" date="2020-03" db="EMBL/GenBank/DDBJ databases">
        <title>Genomic Encyclopedia of Type Strains, Phase IV (KMG-IV): sequencing the most valuable type-strain genomes for metagenomic binning, comparative biology and taxonomic classification.</title>
        <authorList>
            <person name="Goeker M."/>
        </authorList>
    </citation>
    <scope>NUCLEOTIDE SEQUENCE [LARGE SCALE GENOMIC DNA]</scope>
    <source>
        <strain evidence="5 6">DSM 5718</strain>
    </source>
</reference>
<comment type="similarity">
    <text evidence="1">Belongs to the outer membrane porin (Opr) (TC 1.B.25) family.</text>
</comment>
<dbReference type="Pfam" id="PF03573">
    <property type="entry name" value="OprD"/>
    <property type="match status" value="1"/>
</dbReference>
<evidence type="ECO:0000313" key="6">
    <source>
        <dbReference type="Proteomes" id="UP000537126"/>
    </source>
</evidence>
<evidence type="ECO:0000256" key="3">
    <source>
        <dbReference type="ARBA" id="ARBA00022729"/>
    </source>
</evidence>
<sequence length="465" mass="53531">MFIKNIIALSILILLTNIVLAENSEHDSTNTKTLKDFMMSGHFHGHSRNYFMATDNAPGLIDYYALAVGAGIGYESAKFYGFQFEMSGFFIFNVWSNNLGAIDPKSGTRSRYELGNFDILDPENHNDLDRLENLNLKYFFGKSKIVFGRQNLKTPFINPQDGRMRPTLEDGLWIEIKEWEKLQFHGGWIYGISPRSTVKWFSVGKSIGTYPTGRDIYGNPSGYRNQLSSKGIAIANIAYKPLKEIDINIWNYYVENIFNTTFAQIDAQIPINKEKEKAIVLGLQGGYQNALNNGGNEDSLKSYLPKNSKSQFYSSRVGYKTSQFEFTLNYTHIADKDRFLMPREWGTEPFYTFLSRERMEGSANSRALVFKSVFKLKKHLRSGIAYGHFYMPDVKKHVAQNKYTMPSFNQLNVFFNYEFDGYLKGFDVQLLYVYKGALGNTYNEGRYIANKVNMSNYNLIINYHF</sequence>
<evidence type="ECO:0000313" key="5">
    <source>
        <dbReference type="EMBL" id="NIK72584.1"/>
    </source>
</evidence>
<dbReference type="EMBL" id="JAASRN010000001">
    <property type="protein sequence ID" value="NIK72584.1"/>
    <property type="molecule type" value="Genomic_DNA"/>
</dbReference>
<dbReference type="InterPro" id="IPR023614">
    <property type="entry name" value="Porin_dom_sf"/>
</dbReference>
<feature type="signal peptide" evidence="4">
    <location>
        <begin position="1"/>
        <end position="21"/>
    </location>
</feature>
<dbReference type="InterPro" id="IPR005318">
    <property type="entry name" value="OM_porin_bac"/>
</dbReference>
<keyword evidence="6" id="KW-1185">Reference proteome</keyword>
<comment type="caution">
    <text evidence="5">The sequence shown here is derived from an EMBL/GenBank/DDBJ whole genome shotgun (WGS) entry which is preliminary data.</text>
</comment>
<evidence type="ECO:0000256" key="4">
    <source>
        <dbReference type="SAM" id="SignalP"/>
    </source>
</evidence>
<organism evidence="5 6">
    <name type="scientific">Thermonema lapsum</name>
    <dbReference type="NCBI Taxonomy" id="28195"/>
    <lineage>
        <taxon>Bacteria</taxon>
        <taxon>Pseudomonadati</taxon>
        <taxon>Bacteroidota</taxon>
        <taxon>Cytophagia</taxon>
        <taxon>Cytophagales</taxon>
        <taxon>Thermonemataceae</taxon>
        <taxon>Thermonema</taxon>
    </lineage>
</organism>
<proteinExistence type="inferred from homology"/>
<keyword evidence="2" id="KW-0813">Transport</keyword>
<evidence type="ECO:0000256" key="1">
    <source>
        <dbReference type="ARBA" id="ARBA00009075"/>
    </source>
</evidence>
<dbReference type="Proteomes" id="UP000537126">
    <property type="component" value="Unassembled WGS sequence"/>
</dbReference>
<evidence type="ECO:0008006" key="7">
    <source>
        <dbReference type="Google" id="ProtNLM"/>
    </source>
</evidence>
<dbReference type="RefSeq" id="WP_166917906.1">
    <property type="nucleotide sequence ID" value="NZ_JAASRN010000001.1"/>
</dbReference>
<name>A0A846MM80_9BACT</name>
<keyword evidence="3 4" id="KW-0732">Signal</keyword>
<dbReference type="GO" id="GO:0016020">
    <property type="term" value="C:membrane"/>
    <property type="evidence" value="ECO:0007669"/>
    <property type="project" value="InterPro"/>
</dbReference>
<dbReference type="AlphaFoldDB" id="A0A846MM80"/>
<evidence type="ECO:0000256" key="2">
    <source>
        <dbReference type="ARBA" id="ARBA00022448"/>
    </source>
</evidence>
<protein>
    <recommendedName>
        <fullName evidence="7">Outer membrane porin, OprD family</fullName>
    </recommendedName>
</protein>